<dbReference type="AlphaFoldDB" id="A0A6C0JY78"/>
<accession>A0A6C0JY78</accession>
<evidence type="ECO:0000313" key="1">
    <source>
        <dbReference type="EMBL" id="QHU08828.1"/>
    </source>
</evidence>
<sequence length="84" mass="9592">MSYSIKYQIGDIVKYQIARFSTNESGIDEKKTIIKTGCIGGIVIRPNITKNQNGYDIEYRIGNSIEKCDIYRVVLESDIIEKIN</sequence>
<organism evidence="1">
    <name type="scientific">viral metagenome</name>
    <dbReference type="NCBI Taxonomy" id="1070528"/>
    <lineage>
        <taxon>unclassified sequences</taxon>
        <taxon>metagenomes</taxon>
        <taxon>organismal metagenomes</taxon>
    </lineage>
</organism>
<reference evidence="1" key="1">
    <citation type="journal article" date="2020" name="Nature">
        <title>Giant virus diversity and host interactions through global metagenomics.</title>
        <authorList>
            <person name="Schulz F."/>
            <person name="Roux S."/>
            <person name="Paez-Espino D."/>
            <person name="Jungbluth S."/>
            <person name="Walsh D.A."/>
            <person name="Denef V.J."/>
            <person name="McMahon K.D."/>
            <person name="Konstantinidis K.T."/>
            <person name="Eloe-Fadrosh E.A."/>
            <person name="Kyrpides N.C."/>
            <person name="Woyke T."/>
        </authorList>
    </citation>
    <scope>NUCLEOTIDE SEQUENCE</scope>
    <source>
        <strain evidence="1">GVMAG-S-1064190-84</strain>
    </source>
</reference>
<protein>
    <submittedName>
        <fullName evidence="1">Uncharacterized protein</fullName>
    </submittedName>
</protein>
<name>A0A6C0JY78_9ZZZZ</name>
<dbReference type="EMBL" id="MN740699">
    <property type="protein sequence ID" value="QHU08828.1"/>
    <property type="molecule type" value="Genomic_DNA"/>
</dbReference>
<proteinExistence type="predicted"/>